<keyword evidence="10" id="KW-1185">Reference proteome</keyword>
<keyword evidence="3 6" id="KW-0963">Cytoplasm</keyword>
<comment type="caution">
    <text evidence="9">The sequence shown here is derived from an EMBL/GenBank/DDBJ whole genome shotgun (WGS) entry which is preliminary data.</text>
</comment>
<dbReference type="GO" id="GO:0043015">
    <property type="term" value="F:gamma-tubulin binding"/>
    <property type="evidence" value="ECO:0007669"/>
    <property type="project" value="InterPro"/>
</dbReference>
<dbReference type="GO" id="GO:0031122">
    <property type="term" value="P:cytoplasmic microtubule organization"/>
    <property type="evidence" value="ECO:0007669"/>
    <property type="project" value="TreeGrafter"/>
</dbReference>
<dbReference type="GO" id="GO:0051225">
    <property type="term" value="P:spindle assembly"/>
    <property type="evidence" value="ECO:0007669"/>
    <property type="project" value="TreeGrafter"/>
</dbReference>
<dbReference type="EMBL" id="JAVRRD010000004">
    <property type="protein sequence ID" value="KAK5059718.1"/>
    <property type="molecule type" value="Genomic_DNA"/>
</dbReference>
<evidence type="ECO:0000256" key="2">
    <source>
        <dbReference type="ARBA" id="ARBA00010337"/>
    </source>
</evidence>
<evidence type="ECO:0000256" key="3">
    <source>
        <dbReference type="ARBA" id="ARBA00022490"/>
    </source>
</evidence>
<dbReference type="GO" id="GO:0000930">
    <property type="term" value="C:gamma-tubulin complex"/>
    <property type="evidence" value="ECO:0007669"/>
    <property type="project" value="UniProtKB-ARBA"/>
</dbReference>
<protein>
    <recommendedName>
        <fullName evidence="6">Spindle pole body component</fullName>
    </recommendedName>
</protein>
<dbReference type="Pfam" id="PF17681">
    <property type="entry name" value="GCP_N_terminal"/>
    <property type="match status" value="1"/>
</dbReference>
<evidence type="ECO:0000256" key="6">
    <source>
        <dbReference type="RuleBase" id="RU363050"/>
    </source>
</evidence>
<dbReference type="Pfam" id="PF04130">
    <property type="entry name" value="GCP_C_terminal"/>
    <property type="match status" value="1"/>
</dbReference>
<evidence type="ECO:0000256" key="4">
    <source>
        <dbReference type="ARBA" id="ARBA00022701"/>
    </source>
</evidence>
<feature type="domain" description="Gamma tubulin complex component protein N-terminal" evidence="8">
    <location>
        <begin position="1"/>
        <end position="197"/>
    </location>
</feature>
<dbReference type="GO" id="GO:0005874">
    <property type="term" value="C:microtubule"/>
    <property type="evidence" value="ECO:0007669"/>
    <property type="project" value="UniProtKB-KW"/>
</dbReference>
<comment type="similarity">
    <text evidence="2 6">Belongs to the TUBGCP family.</text>
</comment>
<evidence type="ECO:0000256" key="1">
    <source>
        <dbReference type="ARBA" id="ARBA00004267"/>
    </source>
</evidence>
<keyword evidence="4 6" id="KW-0493">Microtubule</keyword>
<dbReference type="RefSeq" id="XP_064709539.1">
    <property type="nucleotide sequence ID" value="XM_064853140.1"/>
</dbReference>
<dbReference type="Proteomes" id="UP001358417">
    <property type="component" value="Unassembled WGS sequence"/>
</dbReference>
<dbReference type="InterPro" id="IPR041470">
    <property type="entry name" value="GCP_N"/>
</dbReference>
<dbReference type="GO" id="GO:0044732">
    <property type="term" value="C:mitotic spindle pole body"/>
    <property type="evidence" value="ECO:0007669"/>
    <property type="project" value="TreeGrafter"/>
</dbReference>
<evidence type="ECO:0000259" key="8">
    <source>
        <dbReference type="Pfam" id="PF17681"/>
    </source>
</evidence>
<dbReference type="InterPro" id="IPR040457">
    <property type="entry name" value="GCP_C"/>
</dbReference>
<dbReference type="GO" id="GO:0007020">
    <property type="term" value="P:microtubule nucleation"/>
    <property type="evidence" value="ECO:0007669"/>
    <property type="project" value="InterPro"/>
</dbReference>
<dbReference type="GO" id="GO:0000278">
    <property type="term" value="P:mitotic cell cycle"/>
    <property type="evidence" value="ECO:0007669"/>
    <property type="project" value="TreeGrafter"/>
</dbReference>
<dbReference type="InterPro" id="IPR007259">
    <property type="entry name" value="GCP"/>
</dbReference>
<evidence type="ECO:0000313" key="9">
    <source>
        <dbReference type="EMBL" id="KAK5059718.1"/>
    </source>
</evidence>
<dbReference type="PANTHER" id="PTHR19302">
    <property type="entry name" value="GAMMA TUBULIN COMPLEX PROTEIN"/>
    <property type="match status" value="1"/>
</dbReference>
<proteinExistence type="inferred from homology"/>
<dbReference type="GO" id="GO:0000922">
    <property type="term" value="C:spindle pole"/>
    <property type="evidence" value="ECO:0007669"/>
    <property type="project" value="InterPro"/>
</dbReference>
<dbReference type="GeneID" id="89977759"/>
<accession>A0AAV9NJ38</accession>
<evidence type="ECO:0000313" key="10">
    <source>
        <dbReference type="Proteomes" id="UP001358417"/>
    </source>
</evidence>
<dbReference type="GO" id="GO:0051321">
    <property type="term" value="P:meiotic cell cycle"/>
    <property type="evidence" value="ECO:0007669"/>
    <property type="project" value="TreeGrafter"/>
</dbReference>
<evidence type="ECO:0000256" key="5">
    <source>
        <dbReference type="ARBA" id="ARBA00023212"/>
    </source>
</evidence>
<keyword evidence="5 6" id="KW-0206">Cytoskeleton</keyword>
<evidence type="ECO:0000259" key="7">
    <source>
        <dbReference type="Pfam" id="PF04130"/>
    </source>
</evidence>
<reference evidence="9 10" key="1">
    <citation type="submission" date="2023-08" db="EMBL/GenBank/DDBJ databases">
        <title>Black Yeasts Isolated from many extreme environments.</title>
        <authorList>
            <person name="Coleine C."/>
            <person name="Stajich J.E."/>
            <person name="Selbmann L."/>
        </authorList>
    </citation>
    <scope>NUCLEOTIDE SEQUENCE [LARGE SCALE GENOMIC DNA]</scope>
    <source>
        <strain evidence="9 10">CCFEE 5792</strain>
    </source>
</reference>
<organism evidence="9 10">
    <name type="scientific">Exophiala bonariae</name>
    <dbReference type="NCBI Taxonomy" id="1690606"/>
    <lineage>
        <taxon>Eukaryota</taxon>
        <taxon>Fungi</taxon>
        <taxon>Dikarya</taxon>
        <taxon>Ascomycota</taxon>
        <taxon>Pezizomycotina</taxon>
        <taxon>Eurotiomycetes</taxon>
        <taxon>Chaetothyriomycetidae</taxon>
        <taxon>Chaetothyriales</taxon>
        <taxon>Herpotrichiellaceae</taxon>
        <taxon>Exophiala</taxon>
    </lineage>
</organism>
<dbReference type="Gene3D" id="1.20.120.1900">
    <property type="entry name" value="Gamma-tubulin complex, C-terminal domain"/>
    <property type="match status" value="1"/>
</dbReference>
<sequence>MVCRALAASISDVHLDRFMNKIIEVEASILTKDAAYVGGHGIVPLSTLVAEFSPWSRRLEWLASITHHLEQGIRPGKPGQKSSGASALNLLRRELHTGYWDIAEMATDLLSLGQRAWMRAAAVWILYGKLPTSGADDFCIKSNPGSTLSLDRFVIEQSLLPEFVNTGASHTLLSIGSALNQLQAQAVSSSCPGNQVDPSISLLPNHLTLLETLSYPLSPALLENVLAAINQSISENALSKILPLPLVMRLLQVTMRYLLLDRGEFAISLITHADERVSNRQQAQTIARPIRKVGRLDELAIKDIELSGILSRSFAELAVLQGDEETDDDIFDLAKQSLSLKMCDSRAHVLSTLLPTPTVLRLTIPSVSPLHLFLSPKDIESYSLLNAYLISIYRAGLHLSSLWKISAQRRCHPTPLGPPASASAFGRVALASRRAREDWRNGRTRRHWTTASKTLFMLNELKAYFQGEVIKSSWLHFRAWIGSVEAEASTSAKSSRPGTASSSTEMKTLDLSASTGASSSRFGTPSDPRALADAHRSFLEALNVALFVTETNFVDLLKELLLQIDHFVALFSRLQAVWEGLDLQEDEGVLDAFSNYAQDEKDVITEMDRTSETIEGVLVGVIDKVRGIEIDSRVGPGVNSITETLSGIGLDGKTFVPWRARTVDRLIMKLDGLKGRQDEDGHDLANEDGHDDE</sequence>
<feature type="domain" description="Gamma tubulin complex component C-terminal" evidence="7">
    <location>
        <begin position="251"/>
        <end position="591"/>
    </location>
</feature>
<dbReference type="InterPro" id="IPR042241">
    <property type="entry name" value="GCP_C_sf"/>
</dbReference>
<dbReference type="PANTHER" id="PTHR19302:SF27">
    <property type="entry name" value="GAMMA-TUBULIN COMPLEX COMPONENT 4"/>
    <property type="match status" value="1"/>
</dbReference>
<gene>
    <name evidence="9" type="ORF">LTR84_009601</name>
</gene>
<dbReference type="GO" id="GO:0051011">
    <property type="term" value="F:microtubule minus-end binding"/>
    <property type="evidence" value="ECO:0007669"/>
    <property type="project" value="TreeGrafter"/>
</dbReference>
<name>A0AAV9NJ38_9EURO</name>
<dbReference type="AlphaFoldDB" id="A0AAV9NJ38"/>
<comment type="subcellular location">
    <subcellularLocation>
        <location evidence="1 6">Cytoplasm</location>
        <location evidence="1 6">Cytoskeleton</location>
        <location evidence="1 6">Microtubule organizing center</location>
    </subcellularLocation>
</comment>